<gene>
    <name evidence="2" type="ORF">Sya03_17230</name>
</gene>
<feature type="transmembrane region" description="Helical" evidence="1">
    <location>
        <begin position="343"/>
        <end position="366"/>
    </location>
</feature>
<keyword evidence="1" id="KW-1133">Transmembrane helix</keyword>
<keyword evidence="3" id="KW-1185">Reference proteome</keyword>
<feature type="transmembrane region" description="Helical" evidence="1">
    <location>
        <begin position="147"/>
        <end position="165"/>
    </location>
</feature>
<keyword evidence="1" id="KW-0812">Transmembrane</keyword>
<feature type="transmembrane region" description="Helical" evidence="1">
    <location>
        <begin position="80"/>
        <end position="101"/>
    </location>
</feature>
<dbReference type="Proteomes" id="UP000652013">
    <property type="component" value="Unassembled WGS sequence"/>
</dbReference>
<dbReference type="EMBL" id="BOOY01000009">
    <property type="protein sequence ID" value="GIJ02371.1"/>
    <property type="molecule type" value="Genomic_DNA"/>
</dbReference>
<feature type="transmembrane region" description="Helical" evidence="1">
    <location>
        <begin position="222"/>
        <end position="242"/>
    </location>
</feature>
<feature type="transmembrane region" description="Helical" evidence="1">
    <location>
        <begin position="263"/>
        <end position="282"/>
    </location>
</feature>
<sequence length="450" mass="45477">MSAYPELSRRMAPVCAEAVDDMEVAAVLESDGVTDATADRLYGSPDVFHLARRLRADHPRRPSAVPPAPGPWRAQPWRHLLRGVLFGLPAVCYLAVSGVAAGRRAGVVLVVSVLLSWAASQALAYLGHVRLGWGDRDGAARVLRGGLLGLGAAVLAATAATAAALHVPAPVTLVAAAQVTYLLAATVALVLGAEWLLVAALAPGVGAAVTGVLLGGDAVRSAPVVCGAVGTVLASVAAALWVTRGARPGPPTRAELRDALPHAAFGLCVAGLLLFVPAARTLPPPGVVDGGPGGAAAGLAALVPLSVSMGVAEWLLVRYRADTHRWLQRAVTLRQFAARASLALARGTAVYLAVLVAGVAAGALLVTRAAPAALAGYVALGAALFVALLLMTFRVRGPVVAGAAAALAADAALLTAHPDPDRVQLITAGALFLGLAAYASVALSRAHRHL</sequence>
<feature type="transmembrane region" description="Helical" evidence="1">
    <location>
        <begin position="372"/>
        <end position="392"/>
    </location>
</feature>
<feature type="transmembrane region" description="Helical" evidence="1">
    <location>
        <begin position="399"/>
        <end position="417"/>
    </location>
</feature>
<feature type="transmembrane region" description="Helical" evidence="1">
    <location>
        <begin position="171"/>
        <end position="191"/>
    </location>
</feature>
<name>A0A8J3Y5S8_9ACTN</name>
<dbReference type="AlphaFoldDB" id="A0A8J3Y5S8"/>
<keyword evidence="1" id="KW-0472">Membrane</keyword>
<comment type="caution">
    <text evidence="2">The sequence shown here is derived from an EMBL/GenBank/DDBJ whole genome shotgun (WGS) entry which is preliminary data.</text>
</comment>
<dbReference type="RefSeq" id="WP_203937684.1">
    <property type="nucleotide sequence ID" value="NZ_BAAAGJ010000012.1"/>
</dbReference>
<reference evidence="2" key="1">
    <citation type="submission" date="2021-01" db="EMBL/GenBank/DDBJ databases">
        <title>Whole genome shotgun sequence of Spirilliplanes yamanashiensis NBRC 15828.</title>
        <authorList>
            <person name="Komaki H."/>
            <person name="Tamura T."/>
        </authorList>
    </citation>
    <scope>NUCLEOTIDE SEQUENCE</scope>
    <source>
        <strain evidence="2">NBRC 15828</strain>
    </source>
</reference>
<accession>A0A8J3Y5S8</accession>
<evidence type="ECO:0000313" key="2">
    <source>
        <dbReference type="EMBL" id="GIJ02371.1"/>
    </source>
</evidence>
<feature type="transmembrane region" description="Helical" evidence="1">
    <location>
        <begin position="196"/>
        <end position="216"/>
    </location>
</feature>
<proteinExistence type="predicted"/>
<feature type="transmembrane region" description="Helical" evidence="1">
    <location>
        <begin position="107"/>
        <end position="126"/>
    </location>
</feature>
<feature type="transmembrane region" description="Helical" evidence="1">
    <location>
        <begin position="423"/>
        <end position="443"/>
    </location>
</feature>
<evidence type="ECO:0000256" key="1">
    <source>
        <dbReference type="SAM" id="Phobius"/>
    </source>
</evidence>
<protein>
    <submittedName>
        <fullName evidence="2">Uncharacterized protein</fullName>
    </submittedName>
</protein>
<organism evidence="2 3">
    <name type="scientific">Spirilliplanes yamanashiensis</name>
    <dbReference type="NCBI Taxonomy" id="42233"/>
    <lineage>
        <taxon>Bacteria</taxon>
        <taxon>Bacillati</taxon>
        <taxon>Actinomycetota</taxon>
        <taxon>Actinomycetes</taxon>
        <taxon>Micromonosporales</taxon>
        <taxon>Micromonosporaceae</taxon>
        <taxon>Spirilliplanes</taxon>
    </lineage>
</organism>
<evidence type="ECO:0000313" key="3">
    <source>
        <dbReference type="Proteomes" id="UP000652013"/>
    </source>
</evidence>
<feature type="transmembrane region" description="Helical" evidence="1">
    <location>
        <begin position="294"/>
        <end position="317"/>
    </location>
</feature>